<sequence>MDSFIPIFESSILSEDVLLFMDQVESGELQFSLGKRKRGHDECTDTDQPLAKVQKTGNEDSLPTDEASLDYSLSEDILYESEEHTPINTGKRECQTLDDAASQFNFAPISITSCVSRHSTQLKFVNLSPYFRMTQKDAASKIGTSPQKLSSAWRSIPNRPTEQWPYQTVTKIEYQTKHIIQQTAYQAKEMETKINTWKPLLSSVDASIATEAKRRIEEIHFHYRVEIARLSVEYRNLQDCKKAFDQSFVVQLECKIVS</sequence>
<name>A0A8F8KKT2_9VIRU</name>
<organism evidence="1">
    <name type="scientific">Clandestinovirus</name>
    <dbReference type="NCBI Taxonomy" id="2831644"/>
    <lineage>
        <taxon>Viruses</taxon>
    </lineage>
</organism>
<dbReference type="EMBL" id="MZ420154">
    <property type="protein sequence ID" value="QYA18493.1"/>
    <property type="molecule type" value="Genomic_DNA"/>
</dbReference>
<accession>A0A8F8KKT2</accession>
<reference evidence="1" key="1">
    <citation type="submission" date="2021-06" db="EMBL/GenBank/DDBJ databases">
        <authorList>
            <person name="Rolland C."/>
        </authorList>
    </citation>
    <scope>NUCLEOTIDE SEQUENCE</scope>
    <source>
        <strain evidence="1">347.936635</strain>
    </source>
</reference>
<proteinExistence type="predicted"/>
<gene>
    <name evidence="1" type="ORF">KOM_12_224</name>
</gene>
<protein>
    <submittedName>
        <fullName evidence="1">Uncharacterized protein</fullName>
    </submittedName>
</protein>
<evidence type="ECO:0000313" key="1">
    <source>
        <dbReference type="EMBL" id="QYA18493.1"/>
    </source>
</evidence>